<evidence type="ECO:0000256" key="2">
    <source>
        <dbReference type="ARBA" id="ARBA00017742"/>
    </source>
</evidence>
<reference evidence="12" key="1">
    <citation type="submission" date="2016-08" db="EMBL/GenBank/DDBJ databases">
        <authorList>
            <person name="Merda D."/>
            <person name="Briand M."/>
            <person name="Taghouti G."/>
            <person name="Carrere S."/>
            <person name="Gouzy J."/>
            <person name="Portier P."/>
            <person name="Jacques M.-A."/>
            <person name="Fischer-Le Saux M."/>
        </authorList>
    </citation>
    <scope>NUCLEOTIDE SEQUENCE [LARGE SCALE GENOMIC DNA]</scope>
    <source>
        <strain evidence="12">CFBP1817</strain>
    </source>
</reference>
<dbReference type="PANTHER" id="PTHR38039">
    <property type="entry name" value="TOXIN YOEB"/>
    <property type="match status" value="1"/>
</dbReference>
<evidence type="ECO:0000256" key="9">
    <source>
        <dbReference type="ARBA" id="ARBA00079979"/>
    </source>
</evidence>
<keyword evidence="7" id="KW-0694">RNA-binding</keyword>
<dbReference type="SUPFAM" id="SSF143011">
    <property type="entry name" value="RelE-like"/>
    <property type="match status" value="1"/>
</dbReference>
<dbReference type="GO" id="GO:0004519">
    <property type="term" value="F:endonuclease activity"/>
    <property type="evidence" value="ECO:0007669"/>
    <property type="project" value="UniProtKB-KW"/>
</dbReference>
<dbReference type="RefSeq" id="WP_128417761.1">
    <property type="nucleotide sequence ID" value="NZ_MDEJ01000104.1"/>
</dbReference>
<comment type="caution">
    <text evidence="11">The sequence shown here is derived from an EMBL/GenBank/DDBJ whole genome shotgun (WGS) entry which is preliminary data.</text>
</comment>
<sequence length="85" mass="10203">MILQFSANAWEDYLYWQQTDKKMLKRINELIKAIQRDPFQGIGKPEPLRHALAGYWSRRINDEHRIVYKVENGILLIAQARYHYA</sequence>
<dbReference type="GO" id="GO:0003723">
    <property type="term" value="F:RNA binding"/>
    <property type="evidence" value="ECO:0007669"/>
    <property type="project" value="UniProtKB-KW"/>
</dbReference>
<evidence type="ECO:0000256" key="3">
    <source>
        <dbReference type="ARBA" id="ARBA00022649"/>
    </source>
</evidence>
<comment type="similarity">
    <text evidence="1">Belongs to the YoeB family.</text>
</comment>
<evidence type="ECO:0000313" key="12">
    <source>
        <dbReference type="Proteomes" id="UP000239939"/>
    </source>
</evidence>
<dbReference type="AlphaFoldDB" id="A0A2S7ELN7"/>
<dbReference type="Gene3D" id="3.30.2310.20">
    <property type="entry name" value="RelE-like"/>
    <property type="match status" value="1"/>
</dbReference>
<keyword evidence="6" id="KW-0378">Hydrolase</keyword>
<evidence type="ECO:0000256" key="7">
    <source>
        <dbReference type="ARBA" id="ARBA00022884"/>
    </source>
</evidence>
<accession>A0A2S7ELN7</accession>
<dbReference type="EMBL" id="MDEJ01000104">
    <property type="protein sequence ID" value="PPU91161.1"/>
    <property type="molecule type" value="Genomic_DNA"/>
</dbReference>
<dbReference type="Pfam" id="PF06769">
    <property type="entry name" value="YoeB_toxin"/>
    <property type="match status" value="1"/>
</dbReference>
<keyword evidence="12" id="KW-1185">Reference proteome</keyword>
<evidence type="ECO:0000256" key="4">
    <source>
        <dbReference type="ARBA" id="ARBA00022722"/>
    </source>
</evidence>
<keyword evidence="5" id="KW-0255">Endonuclease</keyword>
<dbReference type="Proteomes" id="UP000239939">
    <property type="component" value="Unassembled WGS sequence"/>
</dbReference>
<evidence type="ECO:0000313" key="11">
    <source>
        <dbReference type="EMBL" id="PPU91161.1"/>
    </source>
</evidence>
<keyword evidence="4" id="KW-0540">Nuclease</keyword>
<proteinExistence type="inferred from homology"/>
<keyword evidence="3" id="KW-1277">Toxin-antitoxin system</keyword>
<dbReference type="NCBIfam" id="TIGR02116">
    <property type="entry name" value="toxin_Txe_YoeB"/>
    <property type="match status" value="1"/>
</dbReference>
<dbReference type="OrthoDB" id="9801102at2"/>
<name>A0A2S7ELN7_9XANT</name>
<dbReference type="InterPro" id="IPR035093">
    <property type="entry name" value="RelE/ParE_toxin_dom_sf"/>
</dbReference>
<evidence type="ECO:0000256" key="8">
    <source>
        <dbReference type="ARBA" id="ARBA00030388"/>
    </source>
</evidence>
<evidence type="ECO:0000256" key="6">
    <source>
        <dbReference type="ARBA" id="ARBA00022801"/>
    </source>
</evidence>
<evidence type="ECO:0000256" key="10">
    <source>
        <dbReference type="ARBA" id="ARBA00080029"/>
    </source>
</evidence>
<protein>
    <recommendedName>
        <fullName evidence="2">Toxin YoeB</fullName>
    </recommendedName>
    <alternativeName>
        <fullName evidence="10">Putative endoribonuclease YoeB</fullName>
    </alternativeName>
    <alternativeName>
        <fullName evidence="8 9">Putative mRNA interferase YoeB</fullName>
    </alternativeName>
</protein>
<dbReference type="PANTHER" id="PTHR38039:SF1">
    <property type="entry name" value="TOXIN YOEB"/>
    <property type="match status" value="1"/>
</dbReference>
<evidence type="ECO:0000256" key="1">
    <source>
        <dbReference type="ARBA" id="ARBA00008172"/>
    </source>
</evidence>
<organism evidence="11 12">
    <name type="scientific">Xanthomonas populi</name>
    <dbReference type="NCBI Taxonomy" id="53414"/>
    <lineage>
        <taxon>Bacteria</taxon>
        <taxon>Pseudomonadati</taxon>
        <taxon>Pseudomonadota</taxon>
        <taxon>Gammaproteobacteria</taxon>
        <taxon>Lysobacterales</taxon>
        <taxon>Lysobacteraceae</taxon>
        <taxon>Xanthomonas</taxon>
    </lineage>
</organism>
<gene>
    <name evidence="11" type="ORF">XpopCFBP1817_15155</name>
</gene>
<evidence type="ECO:0000256" key="5">
    <source>
        <dbReference type="ARBA" id="ARBA00022759"/>
    </source>
</evidence>
<dbReference type="InterPro" id="IPR009614">
    <property type="entry name" value="YoeB_toxin"/>
</dbReference>
<dbReference type="FunFam" id="3.30.2310.20:FF:000001">
    <property type="entry name" value="Addiction module toxin, Txe/YoeB family"/>
    <property type="match status" value="1"/>
</dbReference>
<dbReference type="GO" id="GO:0006401">
    <property type="term" value="P:RNA catabolic process"/>
    <property type="evidence" value="ECO:0007669"/>
    <property type="project" value="InterPro"/>
</dbReference>
<dbReference type="GO" id="GO:0016787">
    <property type="term" value="F:hydrolase activity"/>
    <property type="evidence" value="ECO:0007669"/>
    <property type="project" value="UniProtKB-KW"/>
</dbReference>